<feature type="domain" description="HTH tetR-type" evidence="5">
    <location>
        <begin position="13"/>
        <end position="73"/>
    </location>
</feature>
<dbReference type="PROSITE" id="PS50977">
    <property type="entry name" value="HTH_TETR_2"/>
    <property type="match status" value="1"/>
</dbReference>
<dbReference type="PATRIC" id="fig|1121305.3.peg.680"/>
<evidence type="ECO:0000313" key="7">
    <source>
        <dbReference type="Proteomes" id="UP000075374"/>
    </source>
</evidence>
<dbReference type="STRING" id="1121305.CLCOL_06730"/>
<dbReference type="Pfam" id="PF00440">
    <property type="entry name" value="TetR_N"/>
    <property type="match status" value="1"/>
</dbReference>
<evidence type="ECO:0000313" key="6">
    <source>
        <dbReference type="EMBL" id="KYH30035.1"/>
    </source>
</evidence>
<evidence type="ECO:0000259" key="5">
    <source>
        <dbReference type="PROSITE" id="PS50977"/>
    </source>
</evidence>
<keyword evidence="7" id="KW-1185">Reference proteome</keyword>
<dbReference type="PRINTS" id="PR00455">
    <property type="entry name" value="HTHTETR"/>
</dbReference>
<dbReference type="Gene3D" id="1.10.10.60">
    <property type="entry name" value="Homeodomain-like"/>
    <property type="match status" value="1"/>
</dbReference>
<protein>
    <submittedName>
        <fullName evidence="6">HTH-type transcriptional regulator AcrR</fullName>
    </submittedName>
</protein>
<evidence type="ECO:0000256" key="1">
    <source>
        <dbReference type="ARBA" id="ARBA00023015"/>
    </source>
</evidence>
<name>A0A151AR02_9CLOT</name>
<keyword evidence="2 4" id="KW-0238">DNA-binding</keyword>
<dbReference type="AlphaFoldDB" id="A0A151AR02"/>
<feature type="DNA-binding region" description="H-T-H motif" evidence="4">
    <location>
        <begin position="36"/>
        <end position="55"/>
    </location>
</feature>
<proteinExistence type="predicted"/>
<organism evidence="6 7">
    <name type="scientific">Clostridium colicanis DSM 13634</name>
    <dbReference type="NCBI Taxonomy" id="1121305"/>
    <lineage>
        <taxon>Bacteria</taxon>
        <taxon>Bacillati</taxon>
        <taxon>Bacillota</taxon>
        <taxon>Clostridia</taxon>
        <taxon>Eubacteriales</taxon>
        <taxon>Clostridiaceae</taxon>
        <taxon>Clostridium</taxon>
    </lineage>
</organism>
<evidence type="ECO:0000256" key="3">
    <source>
        <dbReference type="ARBA" id="ARBA00023163"/>
    </source>
</evidence>
<gene>
    <name evidence="6" type="primary">acrR</name>
    <name evidence="6" type="ORF">CLCOL_06730</name>
</gene>
<dbReference type="InterPro" id="IPR009057">
    <property type="entry name" value="Homeodomain-like_sf"/>
</dbReference>
<reference evidence="6 7" key="1">
    <citation type="submission" date="2016-02" db="EMBL/GenBank/DDBJ databases">
        <title>Genome sequence of Clostridium colicanis DSM 13634.</title>
        <authorList>
            <person name="Poehlein A."/>
            <person name="Daniel R."/>
        </authorList>
    </citation>
    <scope>NUCLEOTIDE SEQUENCE [LARGE SCALE GENOMIC DNA]</scope>
    <source>
        <strain evidence="6 7">DSM 13634</strain>
    </source>
</reference>
<dbReference type="Gene3D" id="1.10.357.10">
    <property type="entry name" value="Tetracycline Repressor, domain 2"/>
    <property type="match status" value="1"/>
</dbReference>
<dbReference type="InterPro" id="IPR001647">
    <property type="entry name" value="HTH_TetR"/>
</dbReference>
<dbReference type="PANTHER" id="PTHR47506:SF1">
    <property type="entry name" value="HTH-TYPE TRANSCRIPTIONAL REGULATOR YJDC"/>
    <property type="match status" value="1"/>
</dbReference>
<comment type="caution">
    <text evidence="6">The sequence shown here is derived from an EMBL/GenBank/DDBJ whole genome shotgun (WGS) entry which is preliminary data.</text>
</comment>
<dbReference type="EMBL" id="LTBB01000002">
    <property type="protein sequence ID" value="KYH30035.1"/>
    <property type="molecule type" value="Genomic_DNA"/>
</dbReference>
<accession>A0A151AR02</accession>
<evidence type="ECO:0000256" key="4">
    <source>
        <dbReference type="PROSITE-ProRule" id="PRU00335"/>
    </source>
</evidence>
<dbReference type="SUPFAM" id="SSF48498">
    <property type="entry name" value="Tetracyclin repressor-like, C-terminal domain"/>
    <property type="match status" value="1"/>
</dbReference>
<dbReference type="InterPro" id="IPR036271">
    <property type="entry name" value="Tet_transcr_reg_TetR-rel_C_sf"/>
</dbReference>
<dbReference type="PANTHER" id="PTHR47506">
    <property type="entry name" value="TRANSCRIPTIONAL REGULATORY PROTEIN"/>
    <property type="match status" value="1"/>
</dbReference>
<dbReference type="SUPFAM" id="SSF46689">
    <property type="entry name" value="Homeodomain-like"/>
    <property type="match status" value="1"/>
</dbReference>
<keyword evidence="3" id="KW-0804">Transcription</keyword>
<dbReference type="RefSeq" id="WP_061857586.1">
    <property type="nucleotide sequence ID" value="NZ_LTBB01000002.1"/>
</dbReference>
<dbReference type="GO" id="GO:0003677">
    <property type="term" value="F:DNA binding"/>
    <property type="evidence" value="ECO:0007669"/>
    <property type="project" value="UniProtKB-UniRule"/>
</dbReference>
<keyword evidence="1" id="KW-0805">Transcription regulation</keyword>
<evidence type="ECO:0000256" key="2">
    <source>
        <dbReference type="ARBA" id="ARBA00023125"/>
    </source>
</evidence>
<dbReference type="Proteomes" id="UP000075374">
    <property type="component" value="Unassembled WGS sequence"/>
</dbReference>
<sequence length="199" mass="22966">MPRTKKQFEEMRKLTRKKIQTAALHLFARKGLSATNVQEIADIAGISIGLLYKHYRTKEDMFYELVEIAFNGLKEISIRLCADESPKVILERIIDEIYEELANNEDFTNLLKLLTQALLSSREDEKLARLLAEDFTMLQALANLIRRGQELGEFRSGDSFEMAIFFLSTIQGITIMQEAFQPVFKLPAKSFITNFLYEE</sequence>